<dbReference type="InterPro" id="IPR005123">
    <property type="entry name" value="Oxoglu/Fe-dep_dioxygenase_dom"/>
</dbReference>
<dbReference type="InterPro" id="IPR006620">
    <property type="entry name" value="Pro_4_hyd_alph"/>
</dbReference>
<dbReference type="Pfam" id="PF03171">
    <property type="entry name" value="2OG-FeII_Oxy"/>
    <property type="match status" value="1"/>
</dbReference>
<dbReference type="GO" id="GO:0031418">
    <property type="term" value="F:L-ascorbic acid binding"/>
    <property type="evidence" value="ECO:0007669"/>
    <property type="project" value="InterPro"/>
</dbReference>
<dbReference type="InterPro" id="IPR057589">
    <property type="entry name" value="GT_PLOD"/>
</dbReference>
<dbReference type="GO" id="GO:0005783">
    <property type="term" value="C:endoplasmic reticulum"/>
    <property type="evidence" value="ECO:0007669"/>
    <property type="project" value="TreeGrafter"/>
</dbReference>
<evidence type="ECO:0000313" key="9">
    <source>
        <dbReference type="EMBL" id="CAB0004736.1"/>
    </source>
</evidence>
<dbReference type="Gene3D" id="2.60.120.620">
    <property type="entry name" value="q2cbj1_9rhob like domain"/>
    <property type="match status" value="1"/>
</dbReference>
<dbReference type="Pfam" id="PF25342">
    <property type="entry name" value="GT_PLOD"/>
    <property type="match status" value="1"/>
</dbReference>
<dbReference type="InterPro" id="IPR050757">
    <property type="entry name" value="Collagen_mod_GT25"/>
</dbReference>
<evidence type="ECO:0000313" key="10">
    <source>
        <dbReference type="Proteomes" id="UP000479000"/>
    </source>
</evidence>
<keyword evidence="4" id="KW-0223">Dioxygenase</keyword>
<evidence type="ECO:0000256" key="3">
    <source>
        <dbReference type="ARBA" id="ARBA00022729"/>
    </source>
</evidence>
<dbReference type="OrthoDB" id="69177at2759"/>
<dbReference type="AlphaFoldDB" id="A0A6H5GLS8"/>
<keyword evidence="6" id="KW-0408">Iron</keyword>
<evidence type="ECO:0000256" key="5">
    <source>
        <dbReference type="ARBA" id="ARBA00023002"/>
    </source>
</evidence>
<keyword evidence="3" id="KW-0732">Signal</keyword>
<dbReference type="PROSITE" id="PS51471">
    <property type="entry name" value="FE2OG_OXY"/>
    <property type="match status" value="1"/>
</dbReference>
<dbReference type="Proteomes" id="UP000479000">
    <property type="component" value="Unassembled WGS sequence"/>
</dbReference>
<evidence type="ECO:0000256" key="6">
    <source>
        <dbReference type="ARBA" id="ARBA00023004"/>
    </source>
</evidence>
<feature type="domain" description="Fe2OG dioxygenase" evidence="8">
    <location>
        <begin position="313"/>
        <end position="410"/>
    </location>
</feature>
<keyword evidence="2" id="KW-0479">Metal-binding</keyword>
<name>A0A6H5GLS8_9HEMI</name>
<reference evidence="9 10" key="1">
    <citation type="submission" date="2020-02" db="EMBL/GenBank/DDBJ databases">
        <authorList>
            <person name="Ferguson B K."/>
        </authorList>
    </citation>
    <scope>NUCLEOTIDE SEQUENCE [LARGE SCALE GENOMIC DNA]</scope>
</reference>
<dbReference type="GO" id="GO:0005506">
    <property type="term" value="F:iron ion binding"/>
    <property type="evidence" value="ECO:0007669"/>
    <property type="project" value="InterPro"/>
</dbReference>
<dbReference type="EMBL" id="CADCXU010015145">
    <property type="protein sequence ID" value="CAB0004736.1"/>
    <property type="molecule type" value="Genomic_DNA"/>
</dbReference>
<proteinExistence type="predicted"/>
<organism evidence="9 10">
    <name type="scientific">Nesidiocoris tenuis</name>
    <dbReference type="NCBI Taxonomy" id="355587"/>
    <lineage>
        <taxon>Eukaryota</taxon>
        <taxon>Metazoa</taxon>
        <taxon>Ecdysozoa</taxon>
        <taxon>Arthropoda</taxon>
        <taxon>Hexapoda</taxon>
        <taxon>Insecta</taxon>
        <taxon>Pterygota</taxon>
        <taxon>Neoptera</taxon>
        <taxon>Paraneoptera</taxon>
        <taxon>Hemiptera</taxon>
        <taxon>Heteroptera</taxon>
        <taxon>Panheteroptera</taxon>
        <taxon>Cimicomorpha</taxon>
        <taxon>Miridae</taxon>
        <taxon>Dicyphina</taxon>
        <taxon>Nesidiocoris</taxon>
    </lineage>
</organism>
<comment type="cofactor">
    <cofactor evidence="1">
        <name>L-ascorbate</name>
        <dbReference type="ChEBI" id="CHEBI:38290"/>
    </cofactor>
</comment>
<dbReference type="GO" id="GO:0008475">
    <property type="term" value="F:procollagen-lysine 5-dioxygenase activity"/>
    <property type="evidence" value="ECO:0007669"/>
    <property type="project" value="TreeGrafter"/>
</dbReference>
<dbReference type="SMART" id="SM00702">
    <property type="entry name" value="P4Hc"/>
    <property type="match status" value="1"/>
</dbReference>
<evidence type="ECO:0000256" key="4">
    <source>
        <dbReference type="ARBA" id="ARBA00022964"/>
    </source>
</evidence>
<gene>
    <name evidence="9" type="ORF">NTEN_LOCUS10213</name>
</gene>
<keyword evidence="7" id="KW-0325">Glycoprotein</keyword>
<protein>
    <recommendedName>
        <fullName evidence="8">Fe2OG dioxygenase domain-containing protein</fullName>
    </recommendedName>
</protein>
<evidence type="ECO:0000256" key="2">
    <source>
        <dbReference type="ARBA" id="ARBA00022723"/>
    </source>
</evidence>
<evidence type="ECO:0000259" key="8">
    <source>
        <dbReference type="PROSITE" id="PS51471"/>
    </source>
</evidence>
<dbReference type="PANTHER" id="PTHR10730">
    <property type="entry name" value="PROCOLLAGEN-LYSINE,2-OXOGLUTARATE 5-DIOXYGENASE/GLYCOSYLTRANSFERASE 25 FAMILY MEMBER"/>
    <property type="match status" value="1"/>
</dbReference>
<sequence>MGLVWESSLKISYLADLITFTVATDETDGYLRYIRSAHLYGYHVKTLGMNEKWKGGDMYHRGGGHKVNLFRSALKPLKGNRDIVILFTDSYDVVFLGLPDQVLEKFKAFDSRIVFSAEITLWPDRSLFSEFPATENPYKYLNSGAFIGYAGDLYEILDSRPIKNDDDDQLYYTQIFLNKTLREKYRMRLDTKGSIFQNMYGATQDLKLNMDNAKEEGTTLENVLTGEQPLVLHGNGLSKLAINSFANYLARSWDPINGCTACPKEPLDVTPPPIVMLSIFIPWNTPFLEEFFERIQNLTYPKNRMILFVYNNKIEFFLCINRFEYHSYKPDEQPSLRPHHDSSTYTINLALNKPGVDYTGGGCRFIRYNCSVTNTRVGWLLMHPGRLTHYHEGLKVTSGTRYIVISFVDP</sequence>
<dbReference type="InterPro" id="IPR044861">
    <property type="entry name" value="IPNS-like_FE2OG_OXY"/>
</dbReference>
<dbReference type="PANTHER" id="PTHR10730:SF45">
    <property type="entry name" value="PROCOLLAGEN-LYSINE,2-OXOGLUTARATE 5-DIOXYGENASE"/>
    <property type="match status" value="1"/>
</dbReference>
<evidence type="ECO:0000256" key="7">
    <source>
        <dbReference type="ARBA" id="ARBA00023180"/>
    </source>
</evidence>
<evidence type="ECO:0000256" key="1">
    <source>
        <dbReference type="ARBA" id="ARBA00001961"/>
    </source>
</evidence>
<accession>A0A6H5GLS8</accession>
<keyword evidence="10" id="KW-1185">Reference proteome</keyword>
<keyword evidence="5" id="KW-0560">Oxidoreductase</keyword>